<dbReference type="PANTHER" id="PTHR10434:SF40">
    <property type="entry name" value="1-ACYL-SN-GLYCEROL-3-PHOSPHATE ACYLTRANSFERASE"/>
    <property type="match status" value="1"/>
</dbReference>
<dbReference type="InterPro" id="IPR002123">
    <property type="entry name" value="Plipid/glycerol_acylTrfase"/>
</dbReference>
<comment type="domain">
    <text evidence="4">The HXXXXD motif is essential for acyltransferase activity and may constitute the binding site for the phosphate moiety of the glycerol-3-phosphate.</text>
</comment>
<keyword evidence="7" id="KW-1185">Reference proteome</keyword>
<dbReference type="SMART" id="SM00563">
    <property type="entry name" value="PlsC"/>
    <property type="match status" value="1"/>
</dbReference>
<comment type="catalytic activity">
    <reaction evidence="4">
        <text>a 1-acyl-sn-glycero-3-phosphate + an acyl-CoA = a 1,2-diacyl-sn-glycero-3-phosphate + CoA</text>
        <dbReference type="Rhea" id="RHEA:19709"/>
        <dbReference type="ChEBI" id="CHEBI:57287"/>
        <dbReference type="ChEBI" id="CHEBI:57970"/>
        <dbReference type="ChEBI" id="CHEBI:58342"/>
        <dbReference type="ChEBI" id="CHEBI:58608"/>
        <dbReference type="EC" id="2.3.1.51"/>
    </reaction>
</comment>
<dbReference type="CDD" id="cd07989">
    <property type="entry name" value="LPLAT_AGPAT-like"/>
    <property type="match status" value="1"/>
</dbReference>
<evidence type="ECO:0000259" key="5">
    <source>
        <dbReference type="SMART" id="SM00563"/>
    </source>
</evidence>
<evidence type="ECO:0000313" key="6">
    <source>
        <dbReference type="EMBL" id="MDQ0166210.1"/>
    </source>
</evidence>
<dbReference type="GO" id="GO:0003841">
    <property type="term" value="F:1-acylglycerol-3-phosphate O-acyltransferase activity"/>
    <property type="evidence" value="ECO:0007669"/>
    <property type="project" value="UniProtKB-EC"/>
</dbReference>
<comment type="caution">
    <text evidence="6">The sequence shown here is derived from an EMBL/GenBank/DDBJ whole genome shotgun (WGS) entry which is preliminary data.</text>
</comment>
<protein>
    <recommendedName>
        <fullName evidence="4">1-acyl-sn-glycerol-3-phosphate acyltransferase</fullName>
        <ecNumber evidence="4">2.3.1.51</ecNumber>
    </recommendedName>
</protein>
<evidence type="ECO:0000256" key="4">
    <source>
        <dbReference type="RuleBase" id="RU361267"/>
    </source>
</evidence>
<comment type="similarity">
    <text evidence="1 4">Belongs to the 1-acyl-sn-glycerol-3-phosphate acyltransferase family.</text>
</comment>
<feature type="domain" description="Phospholipid/glycerol acyltransferase" evidence="5">
    <location>
        <begin position="35"/>
        <end position="146"/>
    </location>
</feature>
<keyword evidence="4" id="KW-0443">Lipid metabolism</keyword>
<evidence type="ECO:0000256" key="2">
    <source>
        <dbReference type="ARBA" id="ARBA00022679"/>
    </source>
</evidence>
<evidence type="ECO:0000313" key="7">
    <source>
        <dbReference type="Proteomes" id="UP001235840"/>
    </source>
</evidence>
<accession>A0ABT9VYZ0</accession>
<name>A0ABT9VYZ0_9BACI</name>
<sequence>MYKFSRSVMNGFFHLLGGGLRASNKTRLPKHHNGYVVVCTHRTWIDVVALGIAMKPTPIYYMAKKELFQTKFTNWLLSSLHAFPVDRENPGPSTLKIPQRLLKSGKVVGIFPSGTRASENTGLKRGAYVIAKRAGVPIVPAVYRGPTSFKELLKRDKIKVNFGDPIDLSDYDAKEDVEVVLQRIQAAFSDLEKEMELSQN</sequence>
<dbReference type="Pfam" id="PF01553">
    <property type="entry name" value="Acyltransferase"/>
    <property type="match status" value="1"/>
</dbReference>
<dbReference type="EC" id="2.3.1.51" evidence="4"/>
<keyword evidence="4" id="KW-0594">Phospholipid biosynthesis</keyword>
<dbReference type="RefSeq" id="WP_307394226.1">
    <property type="nucleotide sequence ID" value="NZ_BAAADK010000048.1"/>
</dbReference>
<dbReference type="InterPro" id="IPR004552">
    <property type="entry name" value="AGP_acyltrans"/>
</dbReference>
<reference evidence="6 7" key="1">
    <citation type="submission" date="2023-07" db="EMBL/GenBank/DDBJ databases">
        <title>Genomic Encyclopedia of Type Strains, Phase IV (KMG-IV): sequencing the most valuable type-strain genomes for metagenomic binning, comparative biology and taxonomic classification.</title>
        <authorList>
            <person name="Goeker M."/>
        </authorList>
    </citation>
    <scope>NUCLEOTIDE SEQUENCE [LARGE SCALE GENOMIC DNA]</scope>
    <source>
        <strain evidence="6 7">DSM 12751</strain>
    </source>
</reference>
<dbReference type="EMBL" id="JAUSTY010000007">
    <property type="protein sequence ID" value="MDQ0166210.1"/>
    <property type="molecule type" value="Genomic_DNA"/>
</dbReference>
<evidence type="ECO:0000256" key="3">
    <source>
        <dbReference type="ARBA" id="ARBA00023315"/>
    </source>
</evidence>
<proteinExistence type="inferred from homology"/>
<dbReference type="NCBIfam" id="TIGR00530">
    <property type="entry name" value="AGP_acyltrn"/>
    <property type="match status" value="1"/>
</dbReference>
<dbReference type="SUPFAM" id="SSF69593">
    <property type="entry name" value="Glycerol-3-phosphate (1)-acyltransferase"/>
    <property type="match status" value="1"/>
</dbReference>
<dbReference type="Proteomes" id="UP001235840">
    <property type="component" value="Unassembled WGS sequence"/>
</dbReference>
<evidence type="ECO:0000256" key="1">
    <source>
        <dbReference type="ARBA" id="ARBA00008655"/>
    </source>
</evidence>
<gene>
    <name evidence="6" type="ORF">J2S11_002111</name>
</gene>
<organism evidence="6 7">
    <name type="scientific">Caldalkalibacillus horti</name>
    <dbReference type="NCBI Taxonomy" id="77523"/>
    <lineage>
        <taxon>Bacteria</taxon>
        <taxon>Bacillati</taxon>
        <taxon>Bacillota</taxon>
        <taxon>Bacilli</taxon>
        <taxon>Bacillales</taxon>
        <taxon>Bacillaceae</taxon>
        <taxon>Caldalkalibacillus</taxon>
    </lineage>
</organism>
<keyword evidence="3 4" id="KW-0012">Acyltransferase</keyword>
<keyword evidence="4" id="KW-0444">Lipid biosynthesis</keyword>
<keyword evidence="4" id="KW-1208">Phospholipid metabolism</keyword>
<dbReference type="PANTHER" id="PTHR10434">
    <property type="entry name" value="1-ACYL-SN-GLYCEROL-3-PHOSPHATE ACYLTRANSFERASE"/>
    <property type="match status" value="1"/>
</dbReference>
<keyword evidence="2 4" id="KW-0808">Transferase</keyword>